<dbReference type="InterPro" id="IPR046335">
    <property type="entry name" value="LacI/GalR-like_sensor"/>
</dbReference>
<gene>
    <name evidence="5" type="ORF">ACFQNF_16955</name>
</gene>
<dbReference type="PROSITE" id="PS50932">
    <property type="entry name" value="HTH_LACI_2"/>
    <property type="match status" value="1"/>
</dbReference>
<accession>A0ABW2R2D6</accession>
<dbReference type="Pfam" id="PF13377">
    <property type="entry name" value="Peripla_BP_3"/>
    <property type="match status" value="1"/>
</dbReference>
<evidence type="ECO:0000313" key="5">
    <source>
        <dbReference type="EMBL" id="MFC7421554.1"/>
    </source>
</evidence>
<dbReference type="CDD" id="cd01392">
    <property type="entry name" value="HTH_LacI"/>
    <property type="match status" value="1"/>
</dbReference>
<dbReference type="RefSeq" id="WP_380189097.1">
    <property type="nucleotide sequence ID" value="NZ_JBHTBQ010000035.1"/>
</dbReference>
<keyword evidence="3" id="KW-0804">Transcription</keyword>
<dbReference type="InterPro" id="IPR010982">
    <property type="entry name" value="Lambda_DNA-bd_dom_sf"/>
</dbReference>
<dbReference type="EMBL" id="JBHTBQ010000035">
    <property type="protein sequence ID" value="MFC7421554.1"/>
    <property type="molecule type" value="Genomic_DNA"/>
</dbReference>
<dbReference type="InterPro" id="IPR000843">
    <property type="entry name" value="HTH_LacI"/>
</dbReference>
<organism evidence="5 6">
    <name type="scientific">Iodobacter arcticus</name>
    <dbReference type="NCBI Taxonomy" id="590593"/>
    <lineage>
        <taxon>Bacteria</taxon>
        <taxon>Pseudomonadati</taxon>
        <taxon>Pseudomonadota</taxon>
        <taxon>Betaproteobacteria</taxon>
        <taxon>Neisseriales</taxon>
        <taxon>Chitinibacteraceae</taxon>
        <taxon>Iodobacter</taxon>
    </lineage>
</organism>
<comment type="caution">
    <text evidence="5">The sequence shown here is derived from an EMBL/GenBank/DDBJ whole genome shotgun (WGS) entry which is preliminary data.</text>
</comment>
<proteinExistence type="predicted"/>
<evidence type="ECO:0000256" key="3">
    <source>
        <dbReference type="ARBA" id="ARBA00023163"/>
    </source>
</evidence>
<dbReference type="Gene3D" id="1.10.260.40">
    <property type="entry name" value="lambda repressor-like DNA-binding domains"/>
    <property type="match status" value="1"/>
</dbReference>
<dbReference type="Gene3D" id="3.40.50.2300">
    <property type="match status" value="2"/>
</dbReference>
<dbReference type="PANTHER" id="PTHR30146:SF109">
    <property type="entry name" value="HTH-TYPE TRANSCRIPTIONAL REGULATOR GALS"/>
    <property type="match status" value="1"/>
</dbReference>
<keyword evidence="1" id="KW-0805">Transcription regulation</keyword>
<dbReference type="PROSITE" id="PS00356">
    <property type="entry name" value="HTH_LACI_1"/>
    <property type="match status" value="1"/>
</dbReference>
<dbReference type="Proteomes" id="UP001596473">
    <property type="component" value="Unassembled WGS sequence"/>
</dbReference>
<dbReference type="Pfam" id="PF00356">
    <property type="entry name" value="LacI"/>
    <property type="match status" value="1"/>
</dbReference>
<dbReference type="SUPFAM" id="SSF53822">
    <property type="entry name" value="Periplasmic binding protein-like I"/>
    <property type="match status" value="1"/>
</dbReference>
<evidence type="ECO:0000313" key="6">
    <source>
        <dbReference type="Proteomes" id="UP001596473"/>
    </source>
</evidence>
<dbReference type="InterPro" id="IPR028082">
    <property type="entry name" value="Peripla_BP_I"/>
</dbReference>
<evidence type="ECO:0000256" key="1">
    <source>
        <dbReference type="ARBA" id="ARBA00023015"/>
    </source>
</evidence>
<evidence type="ECO:0000256" key="2">
    <source>
        <dbReference type="ARBA" id="ARBA00023125"/>
    </source>
</evidence>
<dbReference type="SUPFAM" id="SSF47413">
    <property type="entry name" value="lambda repressor-like DNA-binding domains"/>
    <property type="match status" value="1"/>
</dbReference>
<keyword evidence="2 5" id="KW-0238">DNA-binding</keyword>
<name>A0ABW2R2D6_9NEIS</name>
<keyword evidence="6" id="KW-1185">Reference proteome</keyword>
<dbReference type="GO" id="GO:0003677">
    <property type="term" value="F:DNA binding"/>
    <property type="evidence" value="ECO:0007669"/>
    <property type="project" value="UniProtKB-KW"/>
</dbReference>
<dbReference type="PANTHER" id="PTHR30146">
    <property type="entry name" value="LACI-RELATED TRANSCRIPTIONAL REPRESSOR"/>
    <property type="match status" value="1"/>
</dbReference>
<dbReference type="SMART" id="SM00354">
    <property type="entry name" value="HTH_LACI"/>
    <property type="match status" value="1"/>
</dbReference>
<evidence type="ECO:0000259" key="4">
    <source>
        <dbReference type="PROSITE" id="PS50932"/>
    </source>
</evidence>
<reference evidence="6" key="1">
    <citation type="journal article" date="2019" name="Int. J. Syst. Evol. Microbiol.">
        <title>The Global Catalogue of Microorganisms (GCM) 10K type strain sequencing project: providing services to taxonomists for standard genome sequencing and annotation.</title>
        <authorList>
            <consortium name="The Broad Institute Genomics Platform"/>
            <consortium name="The Broad Institute Genome Sequencing Center for Infectious Disease"/>
            <person name="Wu L."/>
            <person name="Ma J."/>
        </authorList>
    </citation>
    <scope>NUCLEOTIDE SEQUENCE [LARGE SCALE GENOMIC DNA]</scope>
    <source>
        <strain evidence="6">CCUG 62945</strain>
    </source>
</reference>
<feature type="domain" description="HTH lacI-type" evidence="4">
    <location>
        <begin position="3"/>
        <end position="47"/>
    </location>
</feature>
<sequence>MQINLRELAKRAGVSVGTVSRALKGQAGVSAALRETIMALAIEHNYQSERLQHSPIRHILLVLHRQHATGSARLFYDAIIAGAHAASLELGIQLSTLIPDPAGSLRRQIKTHAPDAILCLGYIEPPILQLIQGLGKPLVLIDNAVLGINAINPDNLAGARLAMQHLLVQGYQRIAFLSGSLAHYSIRQRERGYRQALFDANRLADPALEVLIPPELSLQQGAIAALDSLLALPKPPDALFCFNDICAVIVKEECLRRGIKIPVDLALIGFDDIAIAAHQDISTIAINKAALGRSAVLGLLSPQPSEVLQSVELIIRASS</sequence>
<protein>
    <submittedName>
        <fullName evidence="5">LacI family DNA-binding transcriptional regulator</fullName>
    </submittedName>
</protein>
<dbReference type="CDD" id="cd06267">
    <property type="entry name" value="PBP1_LacI_sugar_binding-like"/>
    <property type="match status" value="1"/>
</dbReference>